<evidence type="ECO:0000313" key="6">
    <source>
        <dbReference type="Proteomes" id="UP001497382"/>
    </source>
</evidence>
<dbReference type="InterPro" id="IPR057326">
    <property type="entry name" value="KR_dom"/>
</dbReference>
<dbReference type="PANTHER" id="PTHR43313:SF36">
    <property type="entry name" value="D-BETA-HYDROXYBUTYRATE DEHYDROGENASE, MITOCHONDRIAL"/>
    <property type="match status" value="1"/>
</dbReference>
<dbReference type="SMART" id="SM00822">
    <property type="entry name" value="PKS_KR"/>
    <property type="match status" value="1"/>
</dbReference>
<evidence type="ECO:0000259" key="4">
    <source>
        <dbReference type="SMART" id="SM00822"/>
    </source>
</evidence>
<keyword evidence="6" id="KW-1185">Reference proteome</keyword>
<dbReference type="InterPro" id="IPR020904">
    <property type="entry name" value="Sc_DH/Rdtase_CS"/>
</dbReference>
<dbReference type="PANTHER" id="PTHR43313">
    <property type="entry name" value="SHORT-CHAIN DEHYDROGENASE/REDUCTASE FAMILY 9C"/>
    <property type="match status" value="1"/>
</dbReference>
<dbReference type="GO" id="GO:0008202">
    <property type="term" value="P:steroid metabolic process"/>
    <property type="evidence" value="ECO:0007669"/>
    <property type="project" value="TreeGrafter"/>
</dbReference>
<keyword evidence="3" id="KW-1133">Transmembrane helix</keyword>
<dbReference type="PRINTS" id="PR00081">
    <property type="entry name" value="GDHRDH"/>
</dbReference>
<dbReference type="SUPFAM" id="SSF51735">
    <property type="entry name" value="NAD(P)-binding Rossmann-fold domains"/>
    <property type="match status" value="1"/>
</dbReference>
<dbReference type="PRINTS" id="PR00080">
    <property type="entry name" value="SDRFAMILY"/>
</dbReference>
<reference evidence="5 6" key="1">
    <citation type="submission" date="2024-04" db="EMBL/GenBank/DDBJ databases">
        <authorList>
            <person name="Rising A."/>
            <person name="Reimegard J."/>
            <person name="Sonavane S."/>
            <person name="Akerstrom W."/>
            <person name="Nylinder S."/>
            <person name="Hedman E."/>
            <person name="Kallberg Y."/>
        </authorList>
    </citation>
    <scope>NUCLEOTIDE SEQUENCE [LARGE SCALE GENOMIC DNA]</scope>
</reference>
<accession>A0AAV2BY78</accession>
<feature type="transmembrane region" description="Helical" evidence="3">
    <location>
        <begin position="12"/>
        <end position="31"/>
    </location>
</feature>
<evidence type="ECO:0000256" key="2">
    <source>
        <dbReference type="RuleBase" id="RU000363"/>
    </source>
</evidence>
<dbReference type="EMBL" id="CAXIEN010000571">
    <property type="protein sequence ID" value="CAL1300702.1"/>
    <property type="molecule type" value="Genomic_DNA"/>
</dbReference>
<keyword evidence="3" id="KW-0472">Membrane</keyword>
<keyword evidence="1" id="KW-0560">Oxidoreductase</keyword>
<feature type="domain" description="Ketoreductase" evidence="4">
    <location>
        <begin position="68"/>
        <end position="247"/>
    </location>
</feature>
<dbReference type="PROSITE" id="PS00061">
    <property type="entry name" value="ADH_SHORT"/>
    <property type="match status" value="1"/>
</dbReference>
<gene>
    <name evidence="5" type="ORF">LARSCL_LOCUS22075</name>
</gene>
<comment type="caution">
    <text evidence="5">The sequence shown here is derived from an EMBL/GenBank/DDBJ whole genome shotgun (WGS) entry which is preliminary data.</text>
</comment>
<sequence>MLKYFLTRLIHLFFIILILKCLTLILPYFLIRCYSQAASILLCFVIAKFTFRYTKKFFLSKKVFPKRKAILITGCARGFGKHIAKHLDSKGFHVFASCLNPNSSGADDLRNSCSSRLQILQLDVTKDESVEKAVQYVKANLGSCELWAVINNAGIQKGFLTELTRIQDFEDTMEVNAFGQVRVTKAFLPLLRRSRGRVINMASLGGRLAGPMAAAYTMSKFASVGFSGSLRHELHLWGIRVISIEPEFFETVFYRTDMSTGKNLSMRVEDAFVSADENVRKDYGEEFLRKFKTVIGRAYPPSPNMHKLLENIEKAVTLKNPDAVYKAYGNVLNEFILRFCEACPVECQVFIVNTYFRILGLPKPEKANKIYENYHCH</sequence>
<dbReference type="Pfam" id="PF00106">
    <property type="entry name" value="adh_short"/>
    <property type="match status" value="1"/>
</dbReference>
<dbReference type="GO" id="GO:0016491">
    <property type="term" value="F:oxidoreductase activity"/>
    <property type="evidence" value="ECO:0007669"/>
    <property type="project" value="UniProtKB-KW"/>
</dbReference>
<comment type="similarity">
    <text evidence="2">Belongs to the short-chain dehydrogenases/reductases (SDR) family.</text>
</comment>
<name>A0AAV2BY78_9ARAC</name>
<dbReference type="Gene3D" id="3.40.50.720">
    <property type="entry name" value="NAD(P)-binding Rossmann-like Domain"/>
    <property type="match status" value="1"/>
</dbReference>
<dbReference type="AlphaFoldDB" id="A0AAV2BY78"/>
<dbReference type="InterPro" id="IPR002347">
    <property type="entry name" value="SDR_fam"/>
</dbReference>
<evidence type="ECO:0000256" key="3">
    <source>
        <dbReference type="SAM" id="Phobius"/>
    </source>
</evidence>
<keyword evidence="3" id="KW-0812">Transmembrane</keyword>
<proteinExistence type="inferred from homology"/>
<protein>
    <recommendedName>
        <fullName evidence="4">Ketoreductase domain-containing protein</fullName>
    </recommendedName>
</protein>
<organism evidence="5 6">
    <name type="scientific">Larinioides sclopetarius</name>
    <dbReference type="NCBI Taxonomy" id="280406"/>
    <lineage>
        <taxon>Eukaryota</taxon>
        <taxon>Metazoa</taxon>
        <taxon>Ecdysozoa</taxon>
        <taxon>Arthropoda</taxon>
        <taxon>Chelicerata</taxon>
        <taxon>Arachnida</taxon>
        <taxon>Araneae</taxon>
        <taxon>Araneomorphae</taxon>
        <taxon>Entelegynae</taxon>
        <taxon>Araneoidea</taxon>
        <taxon>Araneidae</taxon>
        <taxon>Larinioides</taxon>
    </lineage>
</organism>
<dbReference type="Proteomes" id="UP001497382">
    <property type="component" value="Unassembled WGS sequence"/>
</dbReference>
<dbReference type="InterPro" id="IPR036291">
    <property type="entry name" value="NAD(P)-bd_dom_sf"/>
</dbReference>
<evidence type="ECO:0000313" key="5">
    <source>
        <dbReference type="EMBL" id="CAL1300702.1"/>
    </source>
</evidence>
<evidence type="ECO:0000256" key="1">
    <source>
        <dbReference type="ARBA" id="ARBA00023002"/>
    </source>
</evidence>